<keyword evidence="2" id="KW-1185">Reference proteome</keyword>
<accession>A0A1G6LQ75</accession>
<sequence>MTRFRGPDDGAQPGRVAGPGTCSMTVVWPYRLSIGAVLDPETTEDLGQIISTLRANVIANAAYTEHWLSGKCRVRVVATGAAGVDLPPVEGVASWVLMEAQLQCGRRPRPRP</sequence>
<dbReference type="EMBL" id="FMZM01000002">
    <property type="protein sequence ID" value="SDC45351.1"/>
    <property type="molecule type" value="Genomic_DNA"/>
</dbReference>
<evidence type="ECO:0000313" key="1">
    <source>
        <dbReference type="EMBL" id="SDC45351.1"/>
    </source>
</evidence>
<reference evidence="1 2" key="1">
    <citation type="submission" date="2016-10" db="EMBL/GenBank/DDBJ databases">
        <authorList>
            <person name="de Groot N.N."/>
        </authorList>
    </citation>
    <scope>NUCLEOTIDE SEQUENCE [LARGE SCALE GENOMIC DNA]</scope>
    <source>
        <strain evidence="1 2">CGMCC 4.6858</strain>
    </source>
</reference>
<name>A0A1G6LQ75_9ACTN</name>
<protein>
    <submittedName>
        <fullName evidence="1">Uncharacterized protein</fullName>
    </submittedName>
</protein>
<proteinExistence type="predicted"/>
<dbReference type="STRING" id="1045774.SAMN05421872_102325"/>
<dbReference type="Proteomes" id="UP000199034">
    <property type="component" value="Unassembled WGS sequence"/>
</dbReference>
<gene>
    <name evidence="1" type="ORF">SAMN05421872_102325</name>
</gene>
<evidence type="ECO:0000313" key="2">
    <source>
        <dbReference type="Proteomes" id="UP000199034"/>
    </source>
</evidence>
<dbReference type="AlphaFoldDB" id="A0A1G6LQ75"/>
<organism evidence="1 2">
    <name type="scientific">Nocardioides lianchengensis</name>
    <dbReference type="NCBI Taxonomy" id="1045774"/>
    <lineage>
        <taxon>Bacteria</taxon>
        <taxon>Bacillati</taxon>
        <taxon>Actinomycetota</taxon>
        <taxon>Actinomycetes</taxon>
        <taxon>Propionibacteriales</taxon>
        <taxon>Nocardioidaceae</taxon>
        <taxon>Nocardioides</taxon>
    </lineage>
</organism>